<proteinExistence type="inferred from homology"/>
<keyword evidence="4" id="KW-0143">Chaperone</keyword>
<keyword evidence="3" id="KW-0496">Mitochondrion</keyword>
<evidence type="ECO:0000256" key="1">
    <source>
        <dbReference type="ARBA" id="ARBA00004173"/>
    </source>
</evidence>
<dbReference type="GO" id="GO:0051082">
    <property type="term" value="F:unfolded protein binding"/>
    <property type="evidence" value="ECO:0007669"/>
    <property type="project" value="TreeGrafter"/>
</dbReference>
<comment type="subcellular location">
    <subcellularLocation>
        <location evidence="1">Mitochondrion</location>
    </subcellularLocation>
</comment>
<dbReference type="Proteomes" id="UP000269396">
    <property type="component" value="Unassembled WGS sequence"/>
</dbReference>
<gene>
    <name evidence="5" type="ORF">SMTD_LOCUS18396</name>
</gene>
<dbReference type="InterPro" id="IPR008979">
    <property type="entry name" value="Galactose-bd-like_sf"/>
</dbReference>
<dbReference type="Pfam" id="PF08547">
    <property type="entry name" value="CIA30"/>
    <property type="match status" value="1"/>
</dbReference>
<dbReference type="InterPro" id="IPR039131">
    <property type="entry name" value="NDUFAF1"/>
</dbReference>
<evidence type="ECO:0000313" key="5">
    <source>
        <dbReference type="EMBL" id="VDP76960.1"/>
    </source>
</evidence>
<reference evidence="5 6" key="1">
    <citation type="submission" date="2018-11" db="EMBL/GenBank/DDBJ databases">
        <authorList>
            <consortium name="Pathogen Informatics"/>
        </authorList>
    </citation>
    <scope>NUCLEOTIDE SEQUENCE [LARGE SCALE GENOMIC DNA]</scope>
    <source>
        <strain>Denwood</strain>
        <strain evidence="6">Zambia</strain>
    </source>
</reference>
<evidence type="ECO:0000256" key="3">
    <source>
        <dbReference type="ARBA" id="ARBA00023128"/>
    </source>
</evidence>
<dbReference type="GO" id="GO:0006120">
    <property type="term" value="P:mitochondrial electron transport, NADH to ubiquinone"/>
    <property type="evidence" value="ECO:0007669"/>
    <property type="project" value="TreeGrafter"/>
</dbReference>
<comment type="similarity">
    <text evidence="2">Belongs to the CIA30 family.</text>
</comment>
<evidence type="ECO:0000256" key="4">
    <source>
        <dbReference type="ARBA" id="ARBA00023186"/>
    </source>
</evidence>
<dbReference type="PANTHER" id="PTHR13194">
    <property type="entry name" value="COMPLEX I INTERMEDIATE-ASSOCIATED PROTEIN 30"/>
    <property type="match status" value="1"/>
</dbReference>
<dbReference type="SUPFAM" id="SSF49785">
    <property type="entry name" value="Galactose-binding domain-like"/>
    <property type="match status" value="1"/>
</dbReference>
<dbReference type="GO" id="GO:0005739">
    <property type="term" value="C:mitochondrion"/>
    <property type="evidence" value="ECO:0007669"/>
    <property type="project" value="UniProtKB-SubCell"/>
</dbReference>
<dbReference type="AlphaFoldDB" id="A0A183PVL0"/>
<sequence>MTSSDPKFKGYGHFRGFISTRVPKRGDLVRAGFANLRSPESNLFGCVMPYGFEAYSHLIIRYRGDGRKYQIVVLPRARWDFNRFNTHQFTLYTRGGPYWQIAKIPLSKFYHTSSNIIHNRQFPANLGAMRLLSFTLMDDIEGPFSLELDYIGLYFDEQQNEVFDYEVYSKSGIVH</sequence>
<keyword evidence="6" id="KW-1185">Reference proteome</keyword>
<protein>
    <submittedName>
        <fullName evidence="5">Uncharacterized protein</fullName>
    </submittedName>
</protein>
<organism evidence="5 6">
    <name type="scientific">Schistosoma mattheei</name>
    <dbReference type="NCBI Taxonomy" id="31246"/>
    <lineage>
        <taxon>Eukaryota</taxon>
        <taxon>Metazoa</taxon>
        <taxon>Spiralia</taxon>
        <taxon>Lophotrochozoa</taxon>
        <taxon>Platyhelminthes</taxon>
        <taxon>Trematoda</taxon>
        <taxon>Digenea</taxon>
        <taxon>Strigeidida</taxon>
        <taxon>Schistosomatoidea</taxon>
        <taxon>Schistosomatidae</taxon>
        <taxon>Schistosoma</taxon>
    </lineage>
</organism>
<name>A0A183PVL0_9TREM</name>
<dbReference type="EMBL" id="UZAL01040395">
    <property type="protein sequence ID" value="VDP76960.1"/>
    <property type="molecule type" value="Genomic_DNA"/>
</dbReference>
<dbReference type="PANTHER" id="PTHR13194:SF18">
    <property type="entry name" value="COMPLEX I INTERMEDIATE-ASSOCIATED PROTEIN 30, MITOCHONDRIAL"/>
    <property type="match status" value="1"/>
</dbReference>
<dbReference type="GO" id="GO:0032981">
    <property type="term" value="P:mitochondrial respiratory chain complex I assembly"/>
    <property type="evidence" value="ECO:0007669"/>
    <property type="project" value="TreeGrafter"/>
</dbReference>
<evidence type="ECO:0000256" key="2">
    <source>
        <dbReference type="ARBA" id="ARBA00007884"/>
    </source>
</evidence>
<dbReference type="STRING" id="31246.A0A183PVL0"/>
<accession>A0A183PVL0</accession>
<dbReference type="InterPro" id="IPR013857">
    <property type="entry name" value="NADH-UbQ_OxRdtase-assoc_prot30"/>
</dbReference>
<evidence type="ECO:0000313" key="6">
    <source>
        <dbReference type="Proteomes" id="UP000269396"/>
    </source>
</evidence>